<proteinExistence type="predicted"/>
<organism evidence="1 2">
    <name type="scientific">Caballeronia sordidicola</name>
    <name type="common">Burkholderia sordidicola</name>
    <dbReference type="NCBI Taxonomy" id="196367"/>
    <lineage>
        <taxon>Bacteria</taxon>
        <taxon>Pseudomonadati</taxon>
        <taxon>Pseudomonadota</taxon>
        <taxon>Betaproteobacteria</taxon>
        <taxon>Burkholderiales</taxon>
        <taxon>Burkholderiaceae</taxon>
        <taxon>Caballeronia</taxon>
    </lineage>
</organism>
<dbReference type="EMBL" id="MTHB01000150">
    <property type="protein sequence ID" value="OXC76055.1"/>
    <property type="molecule type" value="Genomic_DNA"/>
</dbReference>
<evidence type="ECO:0000313" key="2">
    <source>
        <dbReference type="Proteomes" id="UP000214720"/>
    </source>
</evidence>
<accession>A0A226WY10</accession>
<dbReference type="AlphaFoldDB" id="A0A226WY10"/>
<evidence type="ECO:0000313" key="1">
    <source>
        <dbReference type="EMBL" id="OXC76055.1"/>
    </source>
</evidence>
<gene>
    <name evidence="1" type="ORF">BSU04_23765</name>
</gene>
<protein>
    <submittedName>
        <fullName evidence="1">Uncharacterized protein</fullName>
    </submittedName>
</protein>
<dbReference type="Proteomes" id="UP000214720">
    <property type="component" value="Unassembled WGS sequence"/>
</dbReference>
<name>A0A226WY10_CABSO</name>
<comment type="caution">
    <text evidence="1">The sequence shown here is derived from an EMBL/GenBank/DDBJ whole genome shotgun (WGS) entry which is preliminary data.</text>
</comment>
<sequence>MQDSVRAEASPAIEPPAIAIFMVAMRSPSFAWVEFPNFVQANITLG</sequence>
<reference evidence="2" key="1">
    <citation type="submission" date="2017-01" db="EMBL/GenBank/DDBJ databases">
        <title>Genome Analysis of Deinococcus marmoris KOPRI26562.</title>
        <authorList>
            <person name="Kim J.H."/>
            <person name="Oh H.-M."/>
        </authorList>
    </citation>
    <scope>NUCLEOTIDE SEQUENCE [LARGE SCALE GENOMIC DNA]</scope>
    <source>
        <strain evidence="2">PAMC 26633</strain>
    </source>
</reference>